<sequence length="429" mass="49518">MIIDELGITNFKNFDNINVSFSSGVNLFVGGNGSGKTSLLEAINVALGGFFSSQPQKMHRVIEFDEIKITKGKRELSTTIFAKSSLIEKGWSRTKNRDTKSNDNKEIDSIKEYGKKFFQAFEVNENKDIAPLIAYYSTQRLFKDARLSTKQTYDAAFGRRNGYLQCLEENAIKTVLKEWLGNAVTRRATLQIKDILGKTDFVLENVEEAIKETLILFLDLPEDFPLKIYQEPYFNNEVFIYFDEEHDLPLNYYSDGFRNLLYLIIDLVWRASQLNPWLTLNEISENITGVVTIDEIDLHLHPKWQAKSIDIIQKLFPNVQFFITTHSPTVVANFQHGTLYLIDNNQVQKYESEFFGKQVNSVLRNVLGAYDRHIPTQNKLNQLFRLIDENQFAKADILLNELTQLLGFEDFEISKAIALLEWQKSMNQV</sequence>
<dbReference type="InterPro" id="IPR051396">
    <property type="entry name" value="Bact_Antivir_Def_Nuclease"/>
</dbReference>
<dbReference type="PANTHER" id="PTHR43581">
    <property type="entry name" value="ATP/GTP PHOSPHATASE"/>
    <property type="match status" value="1"/>
</dbReference>
<dbReference type="Proteomes" id="UP001302949">
    <property type="component" value="Unassembled WGS sequence"/>
</dbReference>
<organism evidence="2 3">
    <name type="scientific">Arcicella rigui</name>
    <dbReference type="NCBI Taxonomy" id="797020"/>
    <lineage>
        <taxon>Bacteria</taxon>
        <taxon>Pseudomonadati</taxon>
        <taxon>Bacteroidota</taxon>
        <taxon>Cytophagia</taxon>
        <taxon>Cytophagales</taxon>
        <taxon>Flectobacillaceae</taxon>
        <taxon>Arcicella</taxon>
    </lineage>
</organism>
<name>A0ABU5Q6J4_9BACT</name>
<gene>
    <name evidence="2" type="ORF">VB248_04880</name>
</gene>
<evidence type="ECO:0000313" key="2">
    <source>
        <dbReference type="EMBL" id="MEA5138450.1"/>
    </source>
</evidence>
<dbReference type="InterPro" id="IPR003959">
    <property type="entry name" value="ATPase_AAA_core"/>
</dbReference>
<feature type="domain" description="ATPase AAA-type core" evidence="1">
    <location>
        <begin position="25"/>
        <end position="331"/>
    </location>
</feature>
<dbReference type="SUPFAM" id="SSF52540">
    <property type="entry name" value="P-loop containing nucleoside triphosphate hydrolases"/>
    <property type="match status" value="1"/>
</dbReference>
<dbReference type="InterPro" id="IPR027417">
    <property type="entry name" value="P-loop_NTPase"/>
</dbReference>
<dbReference type="PANTHER" id="PTHR43581:SF2">
    <property type="entry name" value="EXCINUCLEASE ATPASE SUBUNIT"/>
    <property type="match status" value="1"/>
</dbReference>
<dbReference type="Gene3D" id="3.40.50.300">
    <property type="entry name" value="P-loop containing nucleotide triphosphate hydrolases"/>
    <property type="match status" value="1"/>
</dbReference>
<evidence type="ECO:0000313" key="3">
    <source>
        <dbReference type="Proteomes" id="UP001302949"/>
    </source>
</evidence>
<dbReference type="RefSeq" id="WP_323295618.1">
    <property type="nucleotide sequence ID" value="NZ_JAYFUM010000005.1"/>
</dbReference>
<proteinExistence type="predicted"/>
<keyword evidence="3" id="KW-1185">Reference proteome</keyword>
<dbReference type="EMBL" id="JAYFUM010000005">
    <property type="protein sequence ID" value="MEA5138450.1"/>
    <property type="molecule type" value="Genomic_DNA"/>
</dbReference>
<protein>
    <submittedName>
        <fullName evidence="2">AAA family ATPase</fullName>
    </submittedName>
</protein>
<accession>A0ABU5Q6J4</accession>
<comment type="caution">
    <text evidence="2">The sequence shown here is derived from an EMBL/GenBank/DDBJ whole genome shotgun (WGS) entry which is preliminary data.</text>
</comment>
<dbReference type="Pfam" id="PF13304">
    <property type="entry name" value="AAA_21"/>
    <property type="match status" value="1"/>
</dbReference>
<reference evidence="2 3" key="1">
    <citation type="submission" date="2023-12" db="EMBL/GenBank/DDBJ databases">
        <title>Novel species of the genus Arcicella isolated from rivers.</title>
        <authorList>
            <person name="Lu H."/>
        </authorList>
    </citation>
    <scope>NUCLEOTIDE SEQUENCE [LARGE SCALE GENOMIC DNA]</scope>
    <source>
        <strain evidence="2 3">KCTC 23307</strain>
    </source>
</reference>
<evidence type="ECO:0000259" key="1">
    <source>
        <dbReference type="Pfam" id="PF13304"/>
    </source>
</evidence>